<feature type="transmembrane region" description="Helical" evidence="5">
    <location>
        <begin position="360"/>
        <end position="378"/>
    </location>
</feature>
<dbReference type="GO" id="GO:0022857">
    <property type="term" value="F:transmembrane transporter activity"/>
    <property type="evidence" value="ECO:0007669"/>
    <property type="project" value="InterPro"/>
</dbReference>
<dbReference type="OrthoDB" id="9759676at2"/>
<dbReference type="Pfam" id="PF13520">
    <property type="entry name" value="AA_permease_2"/>
    <property type="match status" value="1"/>
</dbReference>
<feature type="transmembrane region" description="Helical" evidence="5">
    <location>
        <begin position="145"/>
        <end position="163"/>
    </location>
</feature>
<dbReference type="eggNOG" id="COG0531">
    <property type="taxonomic scope" value="Bacteria"/>
</dbReference>
<gene>
    <name evidence="6" type="ordered locus">Palpr_1548</name>
</gene>
<comment type="subcellular location">
    <subcellularLocation>
        <location evidence="1">Membrane</location>
        <topology evidence="1">Multi-pass membrane protein</topology>
    </subcellularLocation>
</comment>
<name>E4T4Q0_PALPW</name>
<feature type="transmembrane region" description="Helical" evidence="5">
    <location>
        <begin position="58"/>
        <end position="79"/>
    </location>
</feature>
<feature type="transmembrane region" description="Helical" evidence="5">
    <location>
        <begin position="170"/>
        <end position="193"/>
    </location>
</feature>
<proteinExistence type="predicted"/>
<feature type="transmembrane region" description="Helical" evidence="5">
    <location>
        <begin position="264"/>
        <end position="283"/>
    </location>
</feature>
<dbReference type="RefSeq" id="WP_013445063.1">
    <property type="nucleotide sequence ID" value="NC_014734.1"/>
</dbReference>
<organism evidence="6 7">
    <name type="scientific">Paludibacter propionicigenes (strain DSM 17365 / JCM 13257 / WB4)</name>
    <dbReference type="NCBI Taxonomy" id="694427"/>
    <lineage>
        <taxon>Bacteria</taxon>
        <taxon>Pseudomonadati</taxon>
        <taxon>Bacteroidota</taxon>
        <taxon>Bacteroidia</taxon>
        <taxon>Bacteroidales</taxon>
        <taxon>Paludibacteraceae</taxon>
        <taxon>Paludibacter</taxon>
    </lineage>
</organism>
<feature type="transmembrane region" description="Helical" evidence="5">
    <location>
        <begin position="450"/>
        <end position="467"/>
    </location>
</feature>
<dbReference type="Proteomes" id="UP000008718">
    <property type="component" value="Chromosome"/>
</dbReference>
<evidence type="ECO:0000313" key="6">
    <source>
        <dbReference type="EMBL" id="ADQ79694.1"/>
    </source>
</evidence>
<keyword evidence="7" id="KW-1185">Reference proteome</keyword>
<dbReference type="GO" id="GO:0016020">
    <property type="term" value="C:membrane"/>
    <property type="evidence" value="ECO:0007669"/>
    <property type="project" value="UniProtKB-SubCell"/>
</dbReference>
<feature type="transmembrane region" description="Helical" evidence="5">
    <location>
        <begin position="28"/>
        <end position="46"/>
    </location>
</feature>
<dbReference type="PANTHER" id="PTHR47704:SF1">
    <property type="entry name" value="POTASSIUM TRANSPORTER KIMA"/>
    <property type="match status" value="1"/>
</dbReference>
<evidence type="ECO:0000313" key="7">
    <source>
        <dbReference type="Proteomes" id="UP000008718"/>
    </source>
</evidence>
<feature type="transmembrane region" description="Helical" evidence="5">
    <location>
        <begin position="424"/>
        <end position="444"/>
    </location>
</feature>
<evidence type="ECO:0000256" key="5">
    <source>
        <dbReference type="SAM" id="Phobius"/>
    </source>
</evidence>
<feature type="transmembrane region" description="Helical" evidence="5">
    <location>
        <begin position="313"/>
        <end position="334"/>
    </location>
</feature>
<dbReference type="InterPro" id="IPR002293">
    <property type="entry name" value="AA/rel_permease1"/>
</dbReference>
<feature type="transmembrane region" description="Helical" evidence="5">
    <location>
        <begin position="213"/>
        <end position="230"/>
    </location>
</feature>
<evidence type="ECO:0000256" key="2">
    <source>
        <dbReference type="ARBA" id="ARBA00022692"/>
    </source>
</evidence>
<dbReference type="PANTHER" id="PTHR47704">
    <property type="entry name" value="POTASSIUM TRANSPORTER KIMA"/>
    <property type="match status" value="1"/>
</dbReference>
<dbReference type="InterPro" id="IPR053153">
    <property type="entry name" value="APC_K+_Transporter"/>
</dbReference>
<reference evidence="6 7" key="2">
    <citation type="journal article" date="2011" name="Stand. Genomic Sci.">
        <title>Complete genome sequence of Paludibacter propionicigenes type strain (WB4).</title>
        <authorList>
            <person name="Gronow S."/>
            <person name="Munk C."/>
            <person name="Lapidus A."/>
            <person name="Nolan M."/>
            <person name="Lucas S."/>
            <person name="Hammon N."/>
            <person name="Deshpande S."/>
            <person name="Cheng J.F."/>
            <person name="Tapia R."/>
            <person name="Han C."/>
            <person name="Goodwin L."/>
            <person name="Pitluck S."/>
            <person name="Liolios K."/>
            <person name="Ivanova N."/>
            <person name="Mavromatis K."/>
            <person name="Mikhailova N."/>
            <person name="Pati A."/>
            <person name="Chen A."/>
            <person name="Palaniappan K."/>
            <person name="Land M."/>
            <person name="Hauser L."/>
            <person name="Chang Y.J."/>
            <person name="Jeffries C.D."/>
            <person name="Brambilla E."/>
            <person name="Rohde M."/>
            <person name="Goker M."/>
            <person name="Detter J.C."/>
            <person name="Woyke T."/>
            <person name="Bristow J."/>
            <person name="Eisen J.A."/>
            <person name="Markowitz V."/>
            <person name="Hugenholtz P."/>
            <person name="Kyrpides N.C."/>
            <person name="Klenk H.P."/>
        </authorList>
    </citation>
    <scope>NUCLEOTIDE SEQUENCE [LARGE SCALE GENOMIC DNA]</scope>
    <source>
        <strain evidence="7">DSM 17365 / JCM 13257 / WB4</strain>
    </source>
</reference>
<dbReference type="Gene3D" id="1.20.1740.10">
    <property type="entry name" value="Amino acid/polyamine transporter I"/>
    <property type="match status" value="1"/>
</dbReference>
<evidence type="ECO:0000256" key="4">
    <source>
        <dbReference type="ARBA" id="ARBA00023136"/>
    </source>
</evidence>
<reference key="1">
    <citation type="submission" date="2010-11" db="EMBL/GenBank/DDBJ databases">
        <title>The complete genome of Paludibacter propionicigenes DSM 17365.</title>
        <authorList>
            <consortium name="US DOE Joint Genome Institute (JGI-PGF)"/>
            <person name="Lucas S."/>
            <person name="Copeland A."/>
            <person name="Lapidus A."/>
            <person name="Bruce D."/>
            <person name="Goodwin L."/>
            <person name="Pitluck S."/>
            <person name="Kyrpides N."/>
            <person name="Mavromatis K."/>
            <person name="Ivanova N."/>
            <person name="Munk A.C."/>
            <person name="Brettin T."/>
            <person name="Detter J.C."/>
            <person name="Han C."/>
            <person name="Tapia R."/>
            <person name="Land M."/>
            <person name="Hauser L."/>
            <person name="Markowitz V."/>
            <person name="Cheng J.-F."/>
            <person name="Hugenholtz P."/>
            <person name="Woyke T."/>
            <person name="Wu D."/>
            <person name="Gronow S."/>
            <person name="Wellnitz S."/>
            <person name="Brambilla E."/>
            <person name="Klenk H.-P."/>
            <person name="Eisen J.A."/>
        </authorList>
    </citation>
    <scope>NUCLEOTIDE SEQUENCE</scope>
    <source>
        <strain>WB4</strain>
    </source>
</reference>
<dbReference type="EMBL" id="CP002345">
    <property type="protein sequence ID" value="ADQ79694.1"/>
    <property type="molecule type" value="Genomic_DNA"/>
</dbReference>
<dbReference type="HOGENOM" id="CLU_017999_1_1_10"/>
<protein>
    <submittedName>
        <fullName evidence="6">Amino acid/polyamine/organocation transporter, APC superfamily</fullName>
    </submittedName>
</protein>
<feature type="transmembrane region" description="Helical" evidence="5">
    <location>
        <begin position="384"/>
        <end position="404"/>
    </location>
</feature>
<accession>E4T4Q0</accession>
<keyword evidence="4 5" id="KW-0472">Membrane</keyword>
<dbReference type="STRING" id="694427.Palpr_1548"/>
<dbReference type="KEGG" id="ppn:Palpr_1548"/>
<evidence type="ECO:0000256" key="3">
    <source>
        <dbReference type="ARBA" id="ARBA00022989"/>
    </source>
</evidence>
<evidence type="ECO:0000256" key="1">
    <source>
        <dbReference type="ARBA" id="ARBA00004141"/>
    </source>
</evidence>
<dbReference type="AlphaFoldDB" id="E4T4Q0"/>
<sequence length="672" mass="74495">MTDVIKKVKKTVLGNPLDLKDSSTFRHISLIVFFAWVGLGSDALSSSCYGPEEIYKTLGVHVNLSIIVGLITMVTIFIISTSYSQIIKLFPHGGGGYLVATRLISPNVGMISGSALLIDYVLTISISVSSGADAIFSFLPYEYQSYKVAFALSILGILTILNLRGVKESVTALTPIFVIFLISHIFLIIYAFTTHGSQLQSVAVKTGTELTGTVHQLGIYGTIFLIMKAYSMGAGTYTGIEAVSNGIPNLREPRVKTAIKTMRLLAISLSAAVLGLIISYFLFNVHMQPGKTMNAVLISTAIANWNPIFGQTFLYVTLISEAALLFVAAQTGFLDGPRVMSNMAHDSWLPRSFSMLSDRLVSQNGILIMGIAAYFVIWMSKASVAFLVVLYSINVFITFSLSQFGMVKHWFQVRKQDKKWLSKLLINGTGFLLTTFILLTVIVMKFDEGGWITILITGALVGLALYIKGHYNKIGEEIGRIQKIMNEKMPETIAELNNNLKRKAPTTKIDYTDMTAVILVNGYTGVGLYSLFKILSKFKDVYKNFVFIQVGIVDADSFHQDAVVDTITEKIQQDLGKYVYLINQLGYNAEYRYAIGTDVAEEVLKIVPEITEKYHNTTFIGGQLVFSGTYRASRLLHNYTIFSIQRRLYKLGLTTIIIPISLRKALQVNHYK</sequence>
<keyword evidence="3 5" id="KW-1133">Transmembrane helix</keyword>
<keyword evidence="2 5" id="KW-0812">Transmembrane</keyword>